<dbReference type="PANTHER" id="PTHR10909:SF250">
    <property type="entry name" value="PEROXISOMAL ACYL-COENZYME A OXIDASE 1"/>
    <property type="match status" value="1"/>
</dbReference>
<dbReference type="GO" id="GO:0071949">
    <property type="term" value="F:FAD binding"/>
    <property type="evidence" value="ECO:0007669"/>
    <property type="project" value="InterPro"/>
</dbReference>
<feature type="domain" description="Acyl-CoA oxidase/dehydrogenase middle" evidence="15">
    <location>
        <begin position="154"/>
        <end position="262"/>
    </location>
</feature>
<keyword evidence="8" id="KW-0560">Oxidoreductase</keyword>
<reference evidence="19" key="1">
    <citation type="submission" date="2025-08" db="UniProtKB">
        <authorList>
            <consortium name="RefSeq"/>
        </authorList>
    </citation>
    <scope>IDENTIFICATION</scope>
</reference>
<dbReference type="Gene3D" id="2.40.110.10">
    <property type="entry name" value="Butyryl-CoA Dehydrogenase, subunit A, domain 2"/>
    <property type="match status" value="1"/>
</dbReference>
<dbReference type="GO" id="GO:0005777">
    <property type="term" value="C:peroxisome"/>
    <property type="evidence" value="ECO:0007669"/>
    <property type="project" value="UniProtKB-SubCell"/>
</dbReference>
<comment type="cofactor">
    <cofactor evidence="1">
        <name>FAD</name>
        <dbReference type="ChEBI" id="CHEBI:57692"/>
    </cofactor>
</comment>
<dbReference type="GO" id="GO:0005504">
    <property type="term" value="F:fatty acid binding"/>
    <property type="evidence" value="ECO:0007669"/>
    <property type="project" value="TreeGrafter"/>
</dbReference>
<dbReference type="GO" id="GO:0033540">
    <property type="term" value="P:fatty acid beta-oxidation using acyl-CoA oxidase"/>
    <property type="evidence" value="ECO:0007669"/>
    <property type="project" value="TreeGrafter"/>
</dbReference>
<dbReference type="FunFam" id="2.40.110.10:FF:000003">
    <property type="entry name" value="Acyl-coenzyme A oxidase"/>
    <property type="match status" value="1"/>
</dbReference>
<name>A0A6P8M316_BOMIM</name>
<dbReference type="InterPro" id="IPR009100">
    <property type="entry name" value="AcylCoA_DH/oxidase_NM_dom_sf"/>
</dbReference>
<evidence type="ECO:0000256" key="6">
    <source>
        <dbReference type="ARBA" id="ARBA00022827"/>
    </source>
</evidence>
<dbReference type="Gene3D" id="1.20.140.10">
    <property type="entry name" value="Butyryl-CoA Dehydrogenase, subunit A, domain 3"/>
    <property type="match status" value="2"/>
</dbReference>
<evidence type="ECO:0000313" key="19">
    <source>
        <dbReference type="RefSeq" id="XP_033179686.1"/>
    </source>
</evidence>
<gene>
    <name evidence="19" type="primary">LOC100740920</name>
</gene>
<comment type="pathway">
    <text evidence="3">Lipid metabolism; peroxisomal fatty acid beta-oxidation.</text>
</comment>
<dbReference type="InterPro" id="IPR037069">
    <property type="entry name" value="AcylCoA_DH/ox_N_sf"/>
</dbReference>
<protein>
    <recommendedName>
        <fullName evidence="11">Acyl-coenzyme A oxidase</fullName>
    </recommendedName>
</protein>
<evidence type="ECO:0000256" key="10">
    <source>
        <dbReference type="ARBA" id="ARBA00023140"/>
    </source>
</evidence>
<feature type="domain" description="Acyl-CoA oxidase C-terminal" evidence="14">
    <location>
        <begin position="488"/>
        <end position="670"/>
    </location>
</feature>
<comment type="similarity">
    <text evidence="4 11">Belongs to the acyl-CoA oxidase family.</text>
</comment>
<feature type="active site" description="Proton acceptor" evidence="12">
    <location>
        <position position="439"/>
    </location>
</feature>
<dbReference type="InterPro" id="IPR036250">
    <property type="entry name" value="AcylCo_DH-like_C"/>
</dbReference>
<keyword evidence="9" id="KW-0443">Lipid metabolism</keyword>
<dbReference type="Pfam" id="PF22924">
    <property type="entry name" value="ACOX_C_alpha1"/>
    <property type="match status" value="1"/>
</dbReference>
<dbReference type="InterPro" id="IPR002655">
    <property type="entry name" value="Acyl-CoA_oxidase_C"/>
</dbReference>
<sequence>MKQQKMVVNKDLQYERSRCTFDPVEVTYFFDGSAEKTRKRRDQEQYFLDDLVLKENLAIKYKSHKELYEDNVQITRNVIHKIRELQRSGKADIDLITNILVERLGTALFEDGTPMLLHYAMFLPAFAPILGQANSEQQAYWLNRAWAGDVIGTYAQTELGHGTFLRGLETTATYDPETKEFVLNSPTLTSYKWWPGGLGHTANHAIVVAQLYTQGECRGIHLFVVQLRDVETHEPLKGIVIGEIGTKLGMNGVNNGFLGFRDFRIPRENMLMKNSKVLEDGTYVKSANDKLKYGTMVFIRVRLLRLLLNYLTKAVTIAVRYSVVRRQGQINPDQPEVQILDYVTQQYKIFPYIATCFAIKATASWVWNMFYTVQKQLRQANHEKIPELHSLSCCLKAVVSADTAAGIEQLRLSCGGHGYMTASNLPTLYGLATAVCTYEGENTVLLLQTAAYLVKSWKQATNGEPLPESVEYLNEAAKGVKHRPWSNDLERLIDAYDAVAAGFVRSAAEHLDRRIRDGVPMEEAWNQTGIELAQCAEAHARVFIVKTFAKAVKQLNSKSEEFRQVMSQLCELYIIYWALKNVGNFLRFSSMQKEHVETLHSRLEYLLMTIRRNAVGIVDGFDFDDHILCSALGAYDGNVYERLFQDAMKNPLNRETVNISFEKYLKPFLKSNL</sequence>
<dbReference type="InterPro" id="IPR029320">
    <property type="entry name" value="Acyl-CoA_ox_N"/>
</dbReference>
<accession>A0A6P8M316</accession>
<dbReference type="GO" id="GO:0003997">
    <property type="term" value="F:acyl-CoA oxidase activity"/>
    <property type="evidence" value="ECO:0007669"/>
    <property type="project" value="InterPro"/>
</dbReference>
<dbReference type="RefSeq" id="XP_033179686.1">
    <property type="nucleotide sequence ID" value="XM_033323795.1"/>
</dbReference>
<dbReference type="AlphaFoldDB" id="A0A6P8M316"/>
<dbReference type="GO" id="GO:0055088">
    <property type="term" value="P:lipid homeostasis"/>
    <property type="evidence" value="ECO:0007669"/>
    <property type="project" value="TreeGrafter"/>
</dbReference>
<keyword evidence="7" id="KW-0276">Fatty acid metabolism</keyword>
<dbReference type="Pfam" id="PF14749">
    <property type="entry name" value="Acyl-CoA_ox_N"/>
    <property type="match status" value="1"/>
</dbReference>
<evidence type="ECO:0000259" key="16">
    <source>
        <dbReference type="Pfam" id="PF14749"/>
    </source>
</evidence>
<dbReference type="PIRSF" id="PIRSF000168">
    <property type="entry name" value="Acyl-CoA_oxidase"/>
    <property type="match status" value="1"/>
</dbReference>
<evidence type="ECO:0000259" key="17">
    <source>
        <dbReference type="Pfam" id="PF22924"/>
    </source>
</evidence>
<evidence type="ECO:0000259" key="15">
    <source>
        <dbReference type="Pfam" id="PF02770"/>
    </source>
</evidence>
<evidence type="ECO:0000256" key="8">
    <source>
        <dbReference type="ARBA" id="ARBA00023002"/>
    </source>
</evidence>
<keyword evidence="18" id="KW-1185">Reference proteome</keyword>
<proteinExistence type="inferred from homology"/>
<dbReference type="SUPFAM" id="SSF56645">
    <property type="entry name" value="Acyl-CoA dehydrogenase NM domain-like"/>
    <property type="match status" value="1"/>
</dbReference>
<dbReference type="InterPro" id="IPR006091">
    <property type="entry name" value="Acyl-CoA_Oxase/DH_mid-dom"/>
</dbReference>
<evidence type="ECO:0000256" key="7">
    <source>
        <dbReference type="ARBA" id="ARBA00022832"/>
    </source>
</evidence>
<comment type="subcellular location">
    <subcellularLocation>
        <location evidence="2">Peroxisome</location>
    </subcellularLocation>
</comment>
<dbReference type="InterPro" id="IPR012258">
    <property type="entry name" value="Acyl-CoA_oxidase"/>
</dbReference>
<keyword evidence="10" id="KW-0576">Peroxisome</keyword>
<evidence type="ECO:0000256" key="3">
    <source>
        <dbReference type="ARBA" id="ARBA00004846"/>
    </source>
</evidence>
<organism evidence="18 19">
    <name type="scientific">Bombus impatiens</name>
    <name type="common">Bumblebee</name>
    <dbReference type="NCBI Taxonomy" id="132113"/>
    <lineage>
        <taxon>Eukaryota</taxon>
        <taxon>Metazoa</taxon>
        <taxon>Ecdysozoa</taxon>
        <taxon>Arthropoda</taxon>
        <taxon>Hexapoda</taxon>
        <taxon>Insecta</taxon>
        <taxon>Pterygota</taxon>
        <taxon>Neoptera</taxon>
        <taxon>Endopterygota</taxon>
        <taxon>Hymenoptera</taxon>
        <taxon>Apocrita</taxon>
        <taxon>Aculeata</taxon>
        <taxon>Apoidea</taxon>
        <taxon>Anthophila</taxon>
        <taxon>Apidae</taxon>
        <taxon>Bombus</taxon>
        <taxon>Pyrobombus</taxon>
    </lineage>
</organism>
<dbReference type="PANTHER" id="PTHR10909">
    <property type="entry name" value="ELECTRON TRANSPORT OXIDOREDUCTASE"/>
    <property type="match status" value="1"/>
</dbReference>
<dbReference type="Pfam" id="PF02770">
    <property type="entry name" value="Acyl-CoA_dh_M"/>
    <property type="match status" value="1"/>
</dbReference>
<evidence type="ECO:0000256" key="5">
    <source>
        <dbReference type="ARBA" id="ARBA00022630"/>
    </source>
</evidence>
<dbReference type="FunFam" id="1.20.140.10:FF:000005">
    <property type="entry name" value="Acyl-coenzyme A oxidase"/>
    <property type="match status" value="1"/>
</dbReference>
<dbReference type="GeneID" id="100740920"/>
<evidence type="ECO:0000256" key="11">
    <source>
        <dbReference type="PIRNR" id="PIRNR000168"/>
    </source>
</evidence>
<dbReference type="Gene3D" id="1.10.540.10">
    <property type="entry name" value="Acyl-CoA dehydrogenase/oxidase, N-terminal domain"/>
    <property type="match status" value="1"/>
</dbReference>
<feature type="domain" description="Acyl-CoA oxidase C-alpha1" evidence="17">
    <location>
        <begin position="293"/>
        <end position="454"/>
    </location>
</feature>
<evidence type="ECO:0000256" key="4">
    <source>
        <dbReference type="ARBA" id="ARBA00006288"/>
    </source>
</evidence>
<feature type="domain" description="Acyl-coenzyme A oxidase N-terminal" evidence="16">
    <location>
        <begin position="24"/>
        <end position="150"/>
    </location>
</feature>
<dbReference type="FunFam" id="1.20.140.10:FF:000013">
    <property type="entry name" value="Acyl-coenzyme A oxidase"/>
    <property type="match status" value="1"/>
</dbReference>
<evidence type="ECO:0000256" key="13">
    <source>
        <dbReference type="PIRSR" id="PIRSR000168-2"/>
    </source>
</evidence>
<evidence type="ECO:0000256" key="1">
    <source>
        <dbReference type="ARBA" id="ARBA00001974"/>
    </source>
</evidence>
<dbReference type="InterPro" id="IPR055060">
    <property type="entry name" value="ACOX_C_alpha1"/>
</dbReference>
<feature type="binding site" evidence="13">
    <location>
        <position position="157"/>
    </location>
    <ligand>
        <name>FAD</name>
        <dbReference type="ChEBI" id="CHEBI:57692"/>
    </ligand>
</feature>
<keyword evidence="6 11" id="KW-0274">FAD</keyword>
<dbReference type="SUPFAM" id="SSF47203">
    <property type="entry name" value="Acyl-CoA dehydrogenase C-terminal domain-like"/>
    <property type="match status" value="2"/>
</dbReference>
<dbReference type="Pfam" id="PF01756">
    <property type="entry name" value="ACOX"/>
    <property type="match status" value="1"/>
</dbReference>
<dbReference type="Proteomes" id="UP000515180">
    <property type="component" value="Unplaced"/>
</dbReference>
<evidence type="ECO:0000256" key="12">
    <source>
        <dbReference type="PIRSR" id="PIRSR000168-1"/>
    </source>
</evidence>
<keyword evidence="5 11" id="KW-0285">Flavoprotein</keyword>
<feature type="binding site" evidence="13">
    <location>
        <position position="196"/>
    </location>
    <ligand>
        <name>FAD</name>
        <dbReference type="ChEBI" id="CHEBI:57692"/>
    </ligand>
</feature>
<dbReference type="OrthoDB" id="538336at2759"/>
<evidence type="ECO:0000313" key="18">
    <source>
        <dbReference type="Proteomes" id="UP000515180"/>
    </source>
</evidence>
<evidence type="ECO:0000256" key="9">
    <source>
        <dbReference type="ARBA" id="ARBA00023098"/>
    </source>
</evidence>
<evidence type="ECO:0000259" key="14">
    <source>
        <dbReference type="Pfam" id="PF01756"/>
    </source>
</evidence>
<dbReference type="InterPro" id="IPR046373">
    <property type="entry name" value="Acyl-CoA_Oxase/DH_mid-dom_sf"/>
</dbReference>
<evidence type="ECO:0000256" key="2">
    <source>
        <dbReference type="ARBA" id="ARBA00004275"/>
    </source>
</evidence>